<organism evidence="1 2">
    <name type="scientific">Trifolium medium</name>
    <dbReference type="NCBI Taxonomy" id="97028"/>
    <lineage>
        <taxon>Eukaryota</taxon>
        <taxon>Viridiplantae</taxon>
        <taxon>Streptophyta</taxon>
        <taxon>Embryophyta</taxon>
        <taxon>Tracheophyta</taxon>
        <taxon>Spermatophyta</taxon>
        <taxon>Magnoliopsida</taxon>
        <taxon>eudicotyledons</taxon>
        <taxon>Gunneridae</taxon>
        <taxon>Pentapetalae</taxon>
        <taxon>rosids</taxon>
        <taxon>fabids</taxon>
        <taxon>Fabales</taxon>
        <taxon>Fabaceae</taxon>
        <taxon>Papilionoideae</taxon>
        <taxon>50 kb inversion clade</taxon>
        <taxon>NPAAA clade</taxon>
        <taxon>Hologalegina</taxon>
        <taxon>IRL clade</taxon>
        <taxon>Trifolieae</taxon>
        <taxon>Trifolium</taxon>
    </lineage>
</organism>
<protein>
    <submittedName>
        <fullName evidence="1">Uncharacterized protein</fullName>
    </submittedName>
</protein>
<dbReference type="EMBL" id="LXQA010751177">
    <property type="protein sequence ID" value="MCI69202.1"/>
    <property type="molecule type" value="Genomic_DNA"/>
</dbReference>
<dbReference type="Proteomes" id="UP000265520">
    <property type="component" value="Unassembled WGS sequence"/>
</dbReference>
<evidence type="ECO:0000313" key="1">
    <source>
        <dbReference type="EMBL" id="MCI69202.1"/>
    </source>
</evidence>
<proteinExistence type="predicted"/>
<keyword evidence="2" id="KW-1185">Reference proteome</keyword>
<evidence type="ECO:0000313" key="2">
    <source>
        <dbReference type="Proteomes" id="UP000265520"/>
    </source>
</evidence>
<accession>A0A392U753</accession>
<comment type="caution">
    <text evidence="1">The sequence shown here is derived from an EMBL/GenBank/DDBJ whole genome shotgun (WGS) entry which is preliminary data.</text>
</comment>
<feature type="non-terminal residue" evidence="1">
    <location>
        <position position="12"/>
    </location>
</feature>
<sequence length="12" mass="1391">MSKERPEADEEA</sequence>
<name>A0A392U753_9FABA</name>
<reference evidence="1 2" key="1">
    <citation type="journal article" date="2018" name="Front. Plant Sci.">
        <title>Red Clover (Trifolium pratense) and Zigzag Clover (T. medium) - A Picture of Genomic Similarities and Differences.</title>
        <authorList>
            <person name="Dluhosova J."/>
            <person name="Istvanek J."/>
            <person name="Nedelnik J."/>
            <person name="Repkova J."/>
        </authorList>
    </citation>
    <scope>NUCLEOTIDE SEQUENCE [LARGE SCALE GENOMIC DNA]</scope>
    <source>
        <strain evidence="2">cv. 10/8</strain>
        <tissue evidence="1">Leaf</tissue>
    </source>
</reference>